<evidence type="ECO:0000259" key="1">
    <source>
        <dbReference type="SMART" id="SM00460"/>
    </source>
</evidence>
<feature type="domain" description="Transglutaminase-like" evidence="1">
    <location>
        <begin position="50"/>
        <end position="111"/>
    </location>
</feature>
<dbReference type="SMART" id="SM00460">
    <property type="entry name" value="TGc"/>
    <property type="match status" value="1"/>
</dbReference>
<dbReference type="InterPro" id="IPR002931">
    <property type="entry name" value="Transglutaminase-like"/>
</dbReference>
<dbReference type="SUPFAM" id="SSF54001">
    <property type="entry name" value="Cysteine proteinases"/>
    <property type="match status" value="1"/>
</dbReference>
<dbReference type="PATRIC" id="fig|47311.3.peg.1999"/>
<dbReference type="OrthoDB" id="18481at2157"/>
<dbReference type="Gene3D" id="3.10.620.30">
    <property type="match status" value="1"/>
</dbReference>
<evidence type="ECO:0000313" key="3">
    <source>
        <dbReference type="Proteomes" id="UP000077275"/>
    </source>
</evidence>
<comment type="caution">
    <text evidence="2">The sequence shown here is derived from an EMBL/GenBank/DDBJ whole genome shotgun (WGS) entry which is preliminary data.</text>
</comment>
<reference evidence="2 3" key="1">
    <citation type="submission" date="2016-04" db="EMBL/GenBank/DDBJ databases">
        <title>Genome sequence of Methanobrevibacter cuticularis DSM 11139.</title>
        <authorList>
            <person name="Poehlein A."/>
            <person name="Seedorf H."/>
            <person name="Daniel R."/>
        </authorList>
    </citation>
    <scope>NUCLEOTIDE SEQUENCE [LARGE SCALE GENOMIC DNA]</scope>
    <source>
        <strain evidence="2 3">DSM 11139</strain>
    </source>
</reference>
<keyword evidence="3" id="KW-1185">Reference proteome</keyword>
<sequence length="136" mass="15074">MDNSAIKSLSTNLTKDSNSDLDKATTIYNWVQNNIDYSFYFNTENGAAKTLSSKSGNCVDQSHLLIALFRASDLPARYVNGQATFTSGGTIGHTWAEVYVDGEWVIVDTTSNYNKLGSVTNWNNPKIYDTHAEITF</sequence>
<organism evidence="2 3">
    <name type="scientific">Methanobrevibacter cuticularis</name>
    <dbReference type="NCBI Taxonomy" id="47311"/>
    <lineage>
        <taxon>Archaea</taxon>
        <taxon>Methanobacteriati</taxon>
        <taxon>Methanobacteriota</taxon>
        <taxon>Methanomada group</taxon>
        <taxon>Methanobacteria</taxon>
        <taxon>Methanobacteriales</taxon>
        <taxon>Methanobacteriaceae</taxon>
        <taxon>Methanobrevibacter</taxon>
    </lineage>
</organism>
<dbReference type="Pfam" id="PF01841">
    <property type="entry name" value="Transglut_core"/>
    <property type="match status" value="1"/>
</dbReference>
<dbReference type="InterPro" id="IPR038765">
    <property type="entry name" value="Papain-like_cys_pep_sf"/>
</dbReference>
<dbReference type="EMBL" id="LWMW01000138">
    <property type="protein sequence ID" value="KZX14928.1"/>
    <property type="molecule type" value="Genomic_DNA"/>
</dbReference>
<dbReference type="RefSeq" id="WP_067260375.1">
    <property type="nucleotide sequence ID" value="NZ_LWMW01000138.1"/>
</dbReference>
<evidence type="ECO:0000313" key="2">
    <source>
        <dbReference type="EMBL" id="KZX14928.1"/>
    </source>
</evidence>
<accession>A0A166CW66</accession>
<dbReference type="Proteomes" id="UP000077275">
    <property type="component" value="Unassembled WGS sequence"/>
</dbReference>
<protein>
    <submittedName>
        <fullName evidence="2">Transglutaminase-like superfamily protein</fullName>
    </submittedName>
</protein>
<dbReference type="PANTHER" id="PTHR33490:SF3">
    <property type="entry name" value="CONSERVED INTEGRAL MEMBRANE PROTEIN"/>
    <property type="match status" value="1"/>
</dbReference>
<dbReference type="PANTHER" id="PTHR33490">
    <property type="entry name" value="BLR5614 PROTEIN-RELATED"/>
    <property type="match status" value="1"/>
</dbReference>
<gene>
    <name evidence="2" type="ORF">MBCUT_18400</name>
</gene>
<dbReference type="AlphaFoldDB" id="A0A166CW66"/>
<proteinExistence type="predicted"/>
<name>A0A166CW66_9EURY</name>